<dbReference type="OrthoDB" id="6120544at2"/>
<dbReference type="GO" id="GO:0003677">
    <property type="term" value="F:DNA binding"/>
    <property type="evidence" value="ECO:0007669"/>
    <property type="project" value="InterPro"/>
</dbReference>
<dbReference type="InterPro" id="IPR010982">
    <property type="entry name" value="Lambda_DNA-bd_dom_sf"/>
</dbReference>
<dbReference type="PROSITE" id="PS50943">
    <property type="entry name" value="HTH_CROC1"/>
    <property type="match status" value="1"/>
</dbReference>
<dbReference type="EMBL" id="CP011144">
    <property type="protein sequence ID" value="AKC87133.1"/>
    <property type="molecule type" value="Genomic_DNA"/>
</dbReference>
<evidence type="ECO:0000259" key="1">
    <source>
        <dbReference type="PROSITE" id="PS50943"/>
    </source>
</evidence>
<name>A0A0E3Z460_9GAMM</name>
<dbReference type="SUPFAM" id="SSF47413">
    <property type="entry name" value="lambda repressor-like DNA-binding domains"/>
    <property type="match status" value="1"/>
</dbReference>
<gene>
    <name evidence="2" type="ORF">WQ53_10640</name>
</gene>
<proteinExistence type="predicted"/>
<evidence type="ECO:0000313" key="2">
    <source>
        <dbReference type="EMBL" id="AKC87133.1"/>
    </source>
</evidence>
<keyword evidence="3" id="KW-1185">Reference proteome</keyword>
<dbReference type="Proteomes" id="UP000033067">
    <property type="component" value="Chromosome"/>
</dbReference>
<dbReference type="Pfam" id="PF13560">
    <property type="entry name" value="HTH_31"/>
    <property type="match status" value="1"/>
</dbReference>
<dbReference type="RefSeq" id="WP_052632144.1">
    <property type="nucleotide sequence ID" value="NZ_CP011144.1"/>
</dbReference>
<accession>A0A0E3Z460</accession>
<sequence length="168" mass="18246">MSTIHELGDALRVRRAEMGLSQAQVAVLSGLSRQTVNQVETGAVPDLGLNKAERLATVLGLALRVDVGRPAPIRARRKMTPLARAAATASVSYKTPISGATLKKVLATGQMHEKYIPHVHALLDDAPVSLLAAVAEQLHDETDIGRDLVWKNYRSLAREVKSKRGIWE</sequence>
<reference evidence="2 3" key="1">
    <citation type="journal article" date="2015" name="Genome Announc.">
        <title>Complete Genome Sequence of Pseudoxanthomonas suwonensis Strain J1, a Cellulose-Degrading Bacterium Isolated from Leaf- and Wood-Enriched Soil.</title>
        <authorList>
            <person name="Hou L."/>
            <person name="Jiang J."/>
            <person name="Xu Z."/>
            <person name="Zhou Y."/>
            <person name="Leung F.C."/>
        </authorList>
    </citation>
    <scope>NUCLEOTIDE SEQUENCE [LARGE SCALE GENOMIC DNA]</scope>
    <source>
        <strain evidence="2 3">J1</strain>
    </source>
</reference>
<dbReference type="SMART" id="SM00530">
    <property type="entry name" value="HTH_XRE"/>
    <property type="match status" value="1"/>
</dbReference>
<dbReference type="CDD" id="cd00093">
    <property type="entry name" value="HTH_XRE"/>
    <property type="match status" value="1"/>
</dbReference>
<dbReference type="PATRIC" id="fig|314722.6.peg.2294"/>
<dbReference type="AlphaFoldDB" id="A0A0E3Z460"/>
<dbReference type="KEGG" id="psuw:WQ53_10640"/>
<dbReference type="InterPro" id="IPR001387">
    <property type="entry name" value="Cro/C1-type_HTH"/>
</dbReference>
<evidence type="ECO:0000313" key="3">
    <source>
        <dbReference type="Proteomes" id="UP000033067"/>
    </source>
</evidence>
<dbReference type="Gene3D" id="1.10.260.40">
    <property type="entry name" value="lambda repressor-like DNA-binding domains"/>
    <property type="match status" value="1"/>
</dbReference>
<feature type="domain" description="HTH cro/C1-type" evidence="1">
    <location>
        <begin position="11"/>
        <end position="67"/>
    </location>
</feature>
<protein>
    <recommendedName>
        <fullName evidence="1">HTH cro/C1-type domain-containing protein</fullName>
    </recommendedName>
</protein>
<organism evidence="2 3">
    <name type="scientific">Pseudoxanthomonas suwonensis</name>
    <dbReference type="NCBI Taxonomy" id="314722"/>
    <lineage>
        <taxon>Bacteria</taxon>
        <taxon>Pseudomonadati</taxon>
        <taxon>Pseudomonadota</taxon>
        <taxon>Gammaproteobacteria</taxon>
        <taxon>Lysobacterales</taxon>
        <taxon>Lysobacteraceae</taxon>
        <taxon>Pseudoxanthomonas</taxon>
    </lineage>
</organism>